<proteinExistence type="predicted"/>
<evidence type="ECO:0000313" key="3">
    <source>
        <dbReference type="Proteomes" id="UP000257136"/>
    </source>
</evidence>
<evidence type="ECO:0000313" key="2">
    <source>
        <dbReference type="EMBL" id="REH00499.1"/>
    </source>
</evidence>
<sequence>MSAGKLILGILGGVAAGAILGVLFAPEEGKKTRKKIADKGNDFAGEIKGKFEDLYKNIKNHQEDLLQDTKNLATNKK</sequence>
<dbReference type="Pfam" id="PF12732">
    <property type="entry name" value="YtxH"/>
    <property type="match status" value="1"/>
</dbReference>
<keyword evidence="1" id="KW-0472">Membrane</keyword>
<feature type="transmembrane region" description="Helical" evidence="1">
    <location>
        <begin position="6"/>
        <end position="25"/>
    </location>
</feature>
<name>A0A3E0EQT1_9FLAO</name>
<dbReference type="RefSeq" id="WP_115811879.1">
    <property type="nucleotide sequence ID" value="NZ_QUNI01000003.1"/>
</dbReference>
<dbReference type="EMBL" id="QUNI01000003">
    <property type="protein sequence ID" value="REH00499.1"/>
    <property type="molecule type" value="Genomic_DNA"/>
</dbReference>
<reference evidence="2 3" key="1">
    <citation type="submission" date="2018-08" db="EMBL/GenBank/DDBJ databases">
        <title>Genomic Encyclopedia of Archaeal and Bacterial Type Strains, Phase II (KMG-II): from individual species to whole genera.</title>
        <authorList>
            <person name="Goeker M."/>
        </authorList>
    </citation>
    <scope>NUCLEOTIDE SEQUENCE [LARGE SCALE GENOMIC DNA]</scope>
    <source>
        <strain evidence="2 3">DSM 100880</strain>
    </source>
</reference>
<dbReference type="Proteomes" id="UP000257136">
    <property type="component" value="Unassembled WGS sequence"/>
</dbReference>
<dbReference type="AlphaFoldDB" id="A0A3E0EQT1"/>
<dbReference type="OrthoDB" id="676025at2"/>
<keyword evidence="3" id="KW-1185">Reference proteome</keyword>
<protein>
    <submittedName>
        <fullName evidence="2">YtxH-like protein</fullName>
    </submittedName>
</protein>
<keyword evidence="1" id="KW-1133">Transmembrane helix</keyword>
<evidence type="ECO:0000256" key="1">
    <source>
        <dbReference type="SAM" id="Phobius"/>
    </source>
</evidence>
<dbReference type="InterPro" id="IPR024623">
    <property type="entry name" value="YtxH"/>
</dbReference>
<organism evidence="2 3">
    <name type="scientific">Flavobacterium aquicola</name>
    <dbReference type="NCBI Taxonomy" id="1682742"/>
    <lineage>
        <taxon>Bacteria</taxon>
        <taxon>Pseudomonadati</taxon>
        <taxon>Bacteroidota</taxon>
        <taxon>Flavobacteriia</taxon>
        <taxon>Flavobacteriales</taxon>
        <taxon>Flavobacteriaceae</taxon>
        <taxon>Flavobacterium</taxon>
    </lineage>
</organism>
<gene>
    <name evidence="2" type="ORF">C8P67_103485</name>
</gene>
<comment type="caution">
    <text evidence="2">The sequence shown here is derived from an EMBL/GenBank/DDBJ whole genome shotgun (WGS) entry which is preliminary data.</text>
</comment>
<keyword evidence="1" id="KW-0812">Transmembrane</keyword>
<accession>A0A3E0EQT1</accession>